<proteinExistence type="predicted"/>
<evidence type="ECO:0000313" key="4">
    <source>
        <dbReference type="Proteomes" id="UP000243217"/>
    </source>
</evidence>
<dbReference type="AlphaFoldDB" id="A0A1V9ZKK8"/>
<keyword evidence="1" id="KW-0812">Transmembrane</keyword>
<dbReference type="Proteomes" id="UP000243217">
    <property type="component" value="Unassembled WGS sequence"/>
</dbReference>
<keyword evidence="4" id="KW-1185">Reference proteome</keyword>
<reference evidence="3 4" key="1">
    <citation type="journal article" date="2014" name="Genome Biol. Evol.">
        <title>The secreted proteins of Achlya hypogyna and Thraustotheca clavata identify the ancestral oomycete secretome and reveal gene acquisitions by horizontal gene transfer.</title>
        <authorList>
            <person name="Misner I."/>
            <person name="Blouin N."/>
            <person name="Leonard G."/>
            <person name="Richards T.A."/>
            <person name="Lane C.E."/>
        </authorList>
    </citation>
    <scope>NUCLEOTIDE SEQUENCE [LARGE SCALE GENOMIC DNA]</scope>
    <source>
        <strain evidence="3 4">ATCC 34112</strain>
    </source>
</reference>
<name>A0A1V9ZKK8_9STRA</name>
<evidence type="ECO:0008006" key="5">
    <source>
        <dbReference type="Google" id="ProtNLM"/>
    </source>
</evidence>
<dbReference type="OrthoDB" id="70948at2759"/>
<protein>
    <recommendedName>
        <fullName evidence="5">Secreted protein</fullName>
    </recommendedName>
</protein>
<sequence>MVLTRVLLLVATAVTALNFEQLAPKDAFLDKSAASFVRDYSLKLRFYFANVSESRVIAAEVAHHTVADPKDANATIDAATYRVNMLMNIHFNSPKFSGHEFVTVASADYTCINRTDGAEACEAQSFLQNERRAESLEDVPDYIRPAIDEATSNQYKDEEPVWTAYETQVLSTTSNGHMDYVQFVLDGEPMPCQAAFYYDGTKSHMVDLDWSCYSATYVQSKMERTIRNGYIRLIATGVAILMMAMSFAFVVQRRCLAGTNLYHTLSFTPPVQESPVVTDTSKSYSSMRV</sequence>
<feature type="transmembrane region" description="Helical" evidence="1">
    <location>
        <begin position="230"/>
        <end position="251"/>
    </location>
</feature>
<feature type="chain" id="PRO_5013206981" description="Secreted protein" evidence="2">
    <location>
        <begin position="17"/>
        <end position="289"/>
    </location>
</feature>
<organism evidence="3 4">
    <name type="scientific">Thraustotheca clavata</name>
    <dbReference type="NCBI Taxonomy" id="74557"/>
    <lineage>
        <taxon>Eukaryota</taxon>
        <taxon>Sar</taxon>
        <taxon>Stramenopiles</taxon>
        <taxon>Oomycota</taxon>
        <taxon>Saprolegniomycetes</taxon>
        <taxon>Saprolegniales</taxon>
        <taxon>Achlyaceae</taxon>
        <taxon>Thraustotheca</taxon>
    </lineage>
</organism>
<evidence type="ECO:0000256" key="2">
    <source>
        <dbReference type="SAM" id="SignalP"/>
    </source>
</evidence>
<evidence type="ECO:0000313" key="3">
    <source>
        <dbReference type="EMBL" id="OQR98534.1"/>
    </source>
</evidence>
<comment type="caution">
    <text evidence="3">The sequence shown here is derived from an EMBL/GenBank/DDBJ whole genome shotgun (WGS) entry which is preliminary data.</text>
</comment>
<keyword evidence="2" id="KW-0732">Signal</keyword>
<keyword evidence="1" id="KW-0472">Membrane</keyword>
<keyword evidence="1" id="KW-1133">Transmembrane helix</keyword>
<dbReference type="EMBL" id="JNBS01001853">
    <property type="protein sequence ID" value="OQR98534.1"/>
    <property type="molecule type" value="Genomic_DNA"/>
</dbReference>
<feature type="signal peptide" evidence="2">
    <location>
        <begin position="1"/>
        <end position="16"/>
    </location>
</feature>
<accession>A0A1V9ZKK8</accession>
<gene>
    <name evidence="3" type="ORF">THRCLA_06707</name>
</gene>
<evidence type="ECO:0000256" key="1">
    <source>
        <dbReference type="SAM" id="Phobius"/>
    </source>
</evidence>